<dbReference type="Gene3D" id="3.90.1150.10">
    <property type="entry name" value="Aspartate Aminotransferase, domain 1"/>
    <property type="match status" value="1"/>
</dbReference>
<evidence type="ECO:0000313" key="12">
    <source>
        <dbReference type="Proteomes" id="UP000182347"/>
    </source>
</evidence>
<dbReference type="GO" id="GO:0004400">
    <property type="term" value="F:histidinol-phosphate transaminase activity"/>
    <property type="evidence" value="ECO:0007669"/>
    <property type="project" value="UniProtKB-UniRule"/>
</dbReference>
<accession>A0A1G9LXE3</accession>
<dbReference type="InterPro" id="IPR015421">
    <property type="entry name" value="PyrdxlP-dep_Trfase_major"/>
</dbReference>
<evidence type="ECO:0000256" key="7">
    <source>
        <dbReference type="ARBA" id="ARBA00023102"/>
    </source>
</evidence>
<dbReference type="InterPro" id="IPR015422">
    <property type="entry name" value="PyrdxlP-dep_Trfase_small"/>
</dbReference>
<dbReference type="GO" id="GO:0030170">
    <property type="term" value="F:pyridoxal phosphate binding"/>
    <property type="evidence" value="ECO:0007669"/>
    <property type="project" value="InterPro"/>
</dbReference>
<comment type="cofactor">
    <cofactor evidence="1 9">
        <name>pyridoxal 5'-phosphate</name>
        <dbReference type="ChEBI" id="CHEBI:597326"/>
    </cofactor>
</comment>
<evidence type="ECO:0000256" key="3">
    <source>
        <dbReference type="ARBA" id="ARBA00011738"/>
    </source>
</evidence>
<dbReference type="InterPro" id="IPR004839">
    <property type="entry name" value="Aminotransferase_I/II_large"/>
</dbReference>
<feature type="modified residue" description="N6-(pyridoxal phosphate)lysine" evidence="9">
    <location>
        <position position="222"/>
    </location>
</feature>
<evidence type="ECO:0000313" key="11">
    <source>
        <dbReference type="EMBL" id="SDL66583.1"/>
    </source>
</evidence>
<dbReference type="EC" id="2.6.1.9" evidence="9"/>
<sequence length="368" mass="41417">MLAKKVFKGMAPYKPGKQIEDVKSEYGLEKITKLASNENPFGFSPKVEQALPELIKSLEIYPDGYSTVLRARLAERLGIDGEQLIFGCGSDEVVEIICRTYLDEGTNTVMAHPTFPQYKHNALIEGAEVREVPLANGYHDLQEMLNQIDDKTRILWLCSPNNPTGSLINKEGFRFVMENCPDHVLVVVDEAYYEYIETEDAPDSVKALETYANLIVLRTFSKAYGLAGLRIGYGVASKEIAMLLNITRGPFNTTSTAQKAALLALEDDQFLRESVEKNIENKQQFMTFCDQKGLEYYDSETNFLFVKLPVSGDEMFEYLLKKGFIVRSGEALGHPNGIRVTIGNLDDMTKIESHISEYLTFLKEGKIQ</sequence>
<dbReference type="Pfam" id="PF00155">
    <property type="entry name" value="Aminotran_1_2"/>
    <property type="match status" value="1"/>
</dbReference>
<dbReference type="AlphaFoldDB" id="A0A1G9LXE3"/>
<evidence type="ECO:0000256" key="2">
    <source>
        <dbReference type="ARBA" id="ARBA00005011"/>
    </source>
</evidence>
<dbReference type="InterPro" id="IPR001917">
    <property type="entry name" value="Aminotrans_II_pyridoxalP_BS"/>
</dbReference>
<dbReference type="STRING" id="482461.SAMN05216244_0330"/>
<keyword evidence="4 9" id="KW-0032">Aminotransferase</keyword>
<dbReference type="CDD" id="cd00609">
    <property type="entry name" value="AAT_like"/>
    <property type="match status" value="1"/>
</dbReference>
<evidence type="ECO:0000256" key="8">
    <source>
        <dbReference type="ARBA" id="ARBA00047481"/>
    </source>
</evidence>
<evidence type="ECO:0000256" key="1">
    <source>
        <dbReference type="ARBA" id="ARBA00001933"/>
    </source>
</evidence>
<dbReference type="InterPro" id="IPR015424">
    <property type="entry name" value="PyrdxlP-dep_Trfase"/>
</dbReference>
<keyword evidence="12" id="KW-1185">Reference proteome</keyword>
<dbReference type="OrthoDB" id="9813612at2"/>
<keyword evidence="5 9" id="KW-0808">Transferase</keyword>
<keyword evidence="7 9" id="KW-0368">Histidine biosynthesis</keyword>
<feature type="domain" description="Aminotransferase class I/classII large" evidence="10">
    <location>
        <begin position="30"/>
        <end position="348"/>
    </location>
</feature>
<gene>
    <name evidence="9" type="primary">hisC</name>
    <name evidence="11" type="ORF">SAMN05216244_0330</name>
</gene>
<dbReference type="NCBIfam" id="TIGR01141">
    <property type="entry name" value="hisC"/>
    <property type="match status" value="1"/>
</dbReference>
<dbReference type="HAMAP" id="MF_01023">
    <property type="entry name" value="HisC_aminotrans_2"/>
    <property type="match status" value="1"/>
</dbReference>
<dbReference type="EMBL" id="FNHF01000001">
    <property type="protein sequence ID" value="SDL66583.1"/>
    <property type="molecule type" value="Genomic_DNA"/>
</dbReference>
<evidence type="ECO:0000256" key="4">
    <source>
        <dbReference type="ARBA" id="ARBA00022576"/>
    </source>
</evidence>
<dbReference type="InterPro" id="IPR005861">
    <property type="entry name" value="HisP_aminotrans"/>
</dbReference>
<keyword evidence="9" id="KW-0028">Amino-acid biosynthesis</keyword>
<dbReference type="RefSeq" id="WP_074597138.1">
    <property type="nucleotide sequence ID" value="NZ_FNHF01000001.1"/>
</dbReference>
<evidence type="ECO:0000256" key="6">
    <source>
        <dbReference type="ARBA" id="ARBA00022898"/>
    </source>
</evidence>
<dbReference type="Proteomes" id="UP000182347">
    <property type="component" value="Unassembled WGS sequence"/>
</dbReference>
<comment type="catalytic activity">
    <reaction evidence="8 9">
        <text>L-histidinol phosphate + 2-oxoglutarate = 3-(imidazol-4-yl)-2-oxopropyl phosphate + L-glutamate</text>
        <dbReference type="Rhea" id="RHEA:23744"/>
        <dbReference type="ChEBI" id="CHEBI:16810"/>
        <dbReference type="ChEBI" id="CHEBI:29985"/>
        <dbReference type="ChEBI" id="CHEBI:57766"/>
        <dbReference type="ChEBI" id="CHEBI:57980"/>
        <dbReference type="EC" id="2.6.1.9"/>
    </reaction>
</comment>
<evidence type="ECO:0000259" key="10">
    <source>
        <dbReference type="Pfam" id="PF00155"/>
    </source>
</evidence>
<comment type="pathway">
    <text evidence="2 9">Amino-acid biosynthesis; L-histidine biosynthesis; L-histidine from 5-phospho-alpha-D-ribose 1-diphosphate: step 7/9.</text>
</comment>
<proteinExistence type="inferred from homology"/>
<dbReference type="SUPFAM" id="SSF53383">
    <property type="entry name" value="PLP-dependent transferases"/>
    <property type="match status" value="1"/>
</dbReference>
<evidence type="ECO:0000256" key="5">
    <source>
        <dbReference type="ARBA" id="ARBA00022679"/>
    </source>
</evidence>
<dbReference type="PANTHER" id="PTHR43643:SF3">
    <property type="entry name" value="HISTIDINOL-PHOSPHATE AMINOTRANSFERASE"/>
    <property type="match status" value="1"/>
</dbReference>
<dbReference type="UniPathway" id="UPA00031">
    <property type="reaction ID" value="UER00012"/>
</dbReference>
<dbReference type="Gene3D" id="3.40.640.10">
    <property type="entry name" value="Type I PLP-dependent aspartate aminotransferase-like (Major domain)"/>
    <property type="match status" value="1"/>
</dbReference>
<reference evidence="12" key="1">
    <citation type="submission" date="2016-10" db="EMBL/GenBank/DDBJ databases">
        <authorList>
            <person name="Varghese N."/>
            <person name="Submissions S."/>
        </authorList>
    </citation>
    <scope>NUCLEOTIDE SEQUENCE [LARGE SCALE GENOMIC DNA]</scope>
    <source>
        <strain evidence="12">CGMCC 1.6199</strain>
    </source>
</reference>
<dbReference type="PROSITE" id="PS00599">
    <property type="entry name" value="AA_TRANSFER_CLASS_2"/>
    <property type="match status" value="1"/>
</dbReference>
<dbReference type="GO" id="GO:0000105">
    <property type="term" value="P:L-histidine biosynthetic process"/>
    <property type="evidence" value="ECO:0007669"/>
    <property type="project" value="UniProtKB-UniRule"/>
</dbReference>
<protein>
    <recommendedName>
        <fullName evidence="9">Histidinol-phosphate aminotransferase</fullName>
        <ecNumber evidence="9">2.6.1.9</ecNumber>
    </recommendedName>
    <alternativeName>
        <fullName evidence="9">Imidazole acetol-phosphate transaminase</fullName>
    </alternativeName>
</protein>
<comment type="subunit">
    <text evidence="3 9">Homodimer.</text>
</comment>
<keyword evidence="6 9" id="KW-0663">Pyridoxal phosphate</keyword>
<evidence type="ECO:0000256" key="9">
    <source>
        <dbReference type="HAMAP-Rule" id="MF_01023"/>
    </source>
</evidence>
<name>A0A1G9LXE3_9BACI</name>
<comment type="similarity">
    <text evidence="9">Belongs to the class-II pyridoxal-phosphate-dependent aminotransferase family. Histidinol-phosphate aminotransferase subfamily.</text>
</comment>
<organism evidence="11 12">
    <name type="scientific">Sediminibacillus halophilus</name>
    <dbReference type="NCBI Taxonomy" id="482461"/>
    <lineage>
        <taxon>Bacteria</taxon>
        <taxon>Bacillati</taxon>
        <taxon>Bacillota</taxon>
        <taxon>Bacilli</taxon>
        <taxon>Bacillales</taxon>
        <taxon>Bacillaceae</taxon>
        <taxon>Sediminibacillus</taxon>
    </lineage>
</organism>
<dbReference type="PANTHER" id="PTHR43643">
    <property type="entry name" value="HISTIDINOL-PHOSPHATE AMINOTRANSFERASE 2"/>
    <property type="match status" value="1"/>
</dbReference>
<dbReference type="InterPro" id="IPR050106">
    <property type="entry name" value="HistidinolP_aminotransfase"/>
</dbReference>